<feature type="compositionally biased region" description="Basic and acidic residues" evidence="1">
    <location>
        <begin position="108"/>
        <end position="130"/>
    </location>
</feature>
<dbReference type="SUPFAM" id="SSF57783">
    <property type="entry name" value="Zinc beta-ribbon"/>
    <property type="match status" value="1"/>
</dbReference>
<feature type="domain" description="Zinc finger CHC2-type" evidence="2">
    <location>
        <begin position="50"/>
        <end position="93"/>
    </location>
</feature>
<name>A0ABU0M698_9HYPH</name>
<dbReference type="InterPro" id="IPR002694">
    <property type="entry name" value="Znf_CHC2"/>
</dbReference>
<dbReference type="Pfam" id="PF23639">
    <property type="entry name" value="DUF7146"/>
    <property type="match status" value="1"/>
</dbReference>
<reference evidence="3 4" key="1">
    <citation type="submission" date="2023-07" db="EMBL/GenBank/DDBJ databases">
        <title>Genomic Encyclopedia of Type Strains, Phase IV (KMG-IV): sequencing the most valuable type-strain genomes for metagenomic binning, comparative biology and taxonomic classification.</title>
        <authorList>
            <person name="Goeker M."/>
        </authorList>
    </citation>
    <scope>NUCLEOTIDE SEQUENCE [LARGE SCALE GENOMIC DNA]</scope>
    <source>
        <strain evidence="3 4">B1-1</strain>
    </source>
</reference>
<dbReference type="InterPro" id="IPR036977">
    <property type="entry name" value="DNA_primase_Znf_CHC2"/>
</dbReference>
<comment type="caution">
    <text evidence="3">The sequence shown here is derived from an EMBL/GenBank/DDBJ whole genome shotgun (WGS) entry which is preliminary data.</text>
</comment>
<evidence type="ECO:0000259" key="2">
    <source>
        <dbReference type="SMART" id="SM00400"/>
    </source>
</evidence>
<feature type="region of interest" description="Disordered" evidence="1">
    <location>
        <begin position="96"/>
        <end position="130"/>
    </location>
</feature>
<proteinExistence type="predicted"/>
<sequence>MTALASPAVDDWIDRARAVPIEEVAARLYGLDWKSRGHEMAWACPACGGHDRFSINRRKQVFHCRASGEGGDVIAMVRYLDACDFTAACERITGEARPDGAGGTVDEAEQRRRAEQRAAEHEERERAAADYREAERRRSWKIWQEAVAIRPIDPIGRYLAARGIATAALGGARLKMTPSLPFYQLDGKRPREVHRGPAMVGAIIGPDGRFRGVHTTWVDPATHAKAEIADPETGEVLSPKKVRGSAGGNHIPLSRNPVARRLVVGEGIETVLSVKHACAAEMLPGWMGETLFVAGISLGNIGGRAMDTIPHPTATRTDTLGRVRKQRVPNDQPDRDPRYAALMPPDGVEDVILLGDGDSDRFTTEMTLRRAAARWARPGRVIKVAWAPAGGDWNDVLRGK</sequence>
<keyword evidence="4" id="KW-1185">Reference proteome</keyword>
<dbReference type="Gene3D" id="3.90.580.10">
    <property type="entry name" value="Zinc finger, CHC2-type domain"/>
    <property type="match status" value="1"/>
</dbReference>
<evidence type="ECO:0000256" key="1">
    <source>
        <dbReference type="SAM" id="MobiDB-lite"/>
    </source>
</evidence>
<protein>
    <recommendedName>
        <fullName evidence="2">Zinc finger CHC2-type domain-containing protein</fullName>
    </recommendedName>
</protein>
<organism evidence="3 4">
    <name type="scientific">Kaistia geumhonensis</name>
    <dbReference type="NCBI Taxonomy" id="410839"/>
    <lineage>
        <taxon>Bacteria</taxon>
        <taxon>Pseudomonadati</taxon>
        <taxon>Pseudomonadota</taxon>
        <taxon>Alphaproteobacteria</taxon>
        <taxon>Hyphomicrobiales</taxon>
        <taxon>Kaistiaceae</taxon>
        <taxon>Kaistia</taxon>
    </lineage>
</organism>
<accession>A0ABU0M698</accession>
<evidence type="ECO:0000313" key="3">
    <source>
        <dbReference type="EMBL" id="MDQ0516313.1"/>
    </source>
</evidence>
<dbReference type="InterPro" id="IPR055570">
    <property type="entry name" value="DUF7146"/>
</dbReference>
<dbReference type="SMART" id="SM00400">
    <property type="entry name" value="ZnF_CHCC"/>
    <property type="match status" value="1"/>
</dbReference>
<dbReference type="Pfam" id="PF01807">
    <property type="entry name" value="Zn_ribbon_DnaG"/>
    <property type="match status" value="1"/>
</dbReference>
<dbReference type="RefSeq" id="WP_266279765.1">
    <property type="nucleotide sequence ID" value="NZ_JAPKNF010000001.1"/>
</dbReference>
<gene>
    <name evidence="3" type="ORF">QO015_001926</name>
</gene>
<evidence type="ECO:0000313" key="4">
    <source>
        <dbReference type="Proteomes" id="UP001223743"/>
    </source>
</evidence>
<dbReference type="EMBL" id="JAUSWJ010000001">
    <property type="protein sequence ID" value="MDQ0516313.1"/>
    <property type="molecule type" value="Genomic_DNA"/>
</dbReference>
<dbReference type="Proteomes" id="UP001223743">
    <property type="component" value="Unassembled WGS sequence"/>
</dbReference>